<evidence type="ECO:0000313" key="2">
    <source>
        <dbReference type="EMBL" id="TGN20881.1"/>
    </source>
</evidence>
<dbReference type="CDD" id="cd08152">
    <property type="entry name" value="y4iL_like"/>
    <property type="match status" value="1"/>
</dbReference>
<dbReference type="OrthoDB" id="336698at2"/>
<comment type="caution">
    <text evidence="2">The sequence shown here is derived from an EMBL/GenBank/DDBJ whole genome shotgun (WGS) entry which is preliminary data.</text>
</comment>
<dbReference type="SUPFAM" id="SSF56634">
    <property type="entry name" value="Heme-dependent catalase-like"/>
    <property type="match status" value="1"/>
</dbReference>
<dbReference type="RefSeq" id="WP_135758754.1">
    <property type="nucleotide sequence ID" value="NZ_RQHW01000003.1"/>
</dbReference>
<dbReference type="EMBL" id="RQHW01000003">
    <property type="protein sequence ID" value="TGN20881.1"/>
    <property type="molecule type" value="Genomic_DNA"/>
</dbReference>
<accession>A0A4R9M4H6</accession>
<protein>
    <submittedName>
        <fullName evidence="2">Catalase</fullName>
    </submittedName>
</protein>
<dbReference type="PROSITE" id="PS51257">
    <property type="entry name" value="PROKAR_LIPOPROTEIN"/>
    <property type="match status" value="1"/>
</dbReference>
<dbReference type="AlphaFoldDB" id="A0A4R9M4H6"/>
<proteinExistence type="predicted"/>
<sequence>MKQIHTLLFSVLFLALGCGGPYVKIPSTVELGKEYPFPDEENTTKRTLDLTLTSLKESYQGGALVRRDAHPKHHGCMAATFTVKKDLNPDYKLGLFVPGKSYTTLVRFSNGAQKPKADKEGDIRGVGLKLFDVPGKKLLAEESTSTTHDFLLINHPILPVGAPDEYLALFEAAFAGKPASYIFGWNPFGWKLGALSKVRDIRGKKISSPLEIRYWSTTPYAFGEGKAVKYSLKPCKDSRTEIPSDPKDNYLRETMEKQLKESSGCFTFMVQLQKDARSMPVEDPAVEWNESESPFYPVAELIIPKQEFANETMDTLCENVSYTPWHALPEHRPIGGINRVRKSVYEAISKYRHDTNKTPRKEIDKKNIPSKLLPSS</sequence>
<organism evidence="2 3">
    <name type="scientific">Leptospira idonii</name>
    <dbReference type="NCBI Taxonomy" id="1193500"/>
    <lineage>
        <taxon>Bacteria</taxon>
        <taxon>Pseudomonadati</taxon>
        <taxon>Spirochaetota</taxon>
        <taxon>Spirochaetia</taxon>
        <taxon>Leptospirales</taxon>
        <taxon>Leptospiraceae</taxon>
        <taxon>Leptospira</taxon>
    </lineage>
</organism>
<dbReference type="Gene3D" id="2.40.180.10">
    <property type="entry name" value="Catalase core domain"/>
    <property type="match status" value="1"/>
</dbReference>
<reference evidence="2" key="1">
    <citation type="journal article" date="2019" name="PLoS Negl. Trop. Dis.">
        <title>Revisiting the worldwide diversity of Leptospira species in the environment.</title>
        <authorList>
            <person name="Vincent A.T."/>
            <person name="Schiettekatte O."/>
            <person name="Bourhy P."/>
            <person name="Veyrier F.J."/>
            <person name="Picardeau M."/>
        </authorList>
    </citation>
    <scope>NUCLEOTIDE SEQUENCE [LARGE SCALE GENOMIC DNA]</scope>
    <source>
        <strain evidence="2">201300427</strain>
    </source>
</reference>
<feature type="compositionally biased region" description="Basic and acidic residues" evidence="1">
    <location>
        <begin position="353"/>
        <end position="367"/>
    </location>
</feature>
<dbReference type="PANTHER" id="PTHR36195:SF4">
    <property type="entry name" value="DOMAIN PROTEIN, PUTATIVE (AFU_ORTHOLOGUE AFUA_5G01990)-RELATED"/>
    <property type="match status" value="1"/>
</dbReference>
<evidence type="ECO:0000256" key="1">
    <source>
        <dbReference type="SAM" id="MobiDB-lite"/>
    </source>
</evidence>
<dbReference type="Proteomes" id="UP000298058">
    <property type="component" value="Unassembled WGS sequence"/>
</dbReference>
<evidence type="ECO:0000313" key="3">
    <source>
        <dbReference type="Proteomes" id="UP000298058"/>
    </source>
</evidence>
<dbReference type="InterPro" id="IPR020835">
    <property type="entry name" value="Catalase_sf"/>
</dbReference>
<dbReference type="PANTHER" id="PTHR36195">
    <property type="entry name" value="DOMAIN PROTEIN, PUTATIVE (AFU_ORTHOLOGUE AFUA_5G01990)-RELATED-RELATED"/>
    <property type="match status" value="1"/>
</dbReference>
<keyword evidence="3" id="KW-1185">Reference proteome</keyword>
<gene>
    <name evidence="2" type="ORF">EHS15_01445</name>
</gene>
<name>A0A4R9M4H6_9LEPT</name>
<feature type="region of interest" description="Disordered" evidence="1">
    <location>
        <begin position="353"/>
        <end position="376"/>
    </location>
</feature>
<dbReference type="GO" id="GO:0020037">
    <property type="term" value="F:heme binding"/>
    <property type="evidence" value="ECO:0007669"/>
    <property type="project" value="InterPro"/>
</dbReference>